<evidence type="ECO:0000313" key="2">
    <source>
        <dbReference type="Proteomes" id="UP000294739"/>
    </source>
</evidence>
<dbReference type="RefSeq" id="WP_131902299.1">
    <property type="nucleotide sequence ID" value="NZ_SMKZ01000119.1"/>
</dbReference>
<sequence length="175" mass="18712">VLVTGAGGGVGSFAVQLAVAFGAEVTGVCSGGKADLVRSLGAADVIDYTREDVTAGSRRFDVIIDIAGHRPIRRLRRVLARDGRLIIVGSEGHGGRWLQGVDRQLRVMMLSPFVSQRLGTLISAERADDLRYLAELMEAGAVVPAVDRTFSLDEVPTAIRYLRDGRARGKVVVVV</sequence>
<name>A0A4R5C510_9ACTN</name>
<dbReference type="InParanoid" id="A0A4R5C510"/>
<dbReference type="CDD" id="cd08267">
    <property type="entry name" value="MDR1"/>
    <property type="match status" value="1"/>
</dbReference>
<dbReference type="Gene3D" id="3.40.50.720">
    <property type="entry name" value="NAD(P)-binding Rossmann-like Domain"/>
    <property type="match status" value="1"/>
</dbReference>
<dbReference type="PANTHER" id="PTHR44013">
    <property type="entry name" value="ZINC-TYPE ALCOHOL DEHYDROGENASE-LIKE PROTEIN C16A3.02C"/>
    <property type="match status" value="1"/>
</dbReference>
<protein>
    <submittedName>
        <fullName evidence="1">NAD(P)-dependent alcohol dehydrogenase</fullName>
    </submittedName>
</protein>
<dbReference type="Pfam" id="PF13602">
    <property type="entry name" value="ADH_zinc_N_2"/>
    <property type="match status" value="1"/>
</dbReference>
<dbReference type="EMBL" id="SMKZ01000119">
    <property type="protein sequence ID" value="TDD94075.1"/>
    <property type="molecule type" value="Genomic_DNA"/>
</dbReference>
<dbReference type="OrthoDB" id="3727682at2"/>
<dbReference type="Gene3D" id="3.90.180.10">
    <property type="entry name" value="Medium-chain alcohol dehydrogenases, catalytic domain"/>
    <property type="match status" value="1"/>
</dbReference>
<dbReference type="InterPro" id="IPR052733">
    <property type="entry name" value="Chloroplast_QOR"/>
</dbReference>
<feature type="non-terminal residue" evidence="1">
    <location>
        <position position="1"/>
    </location>
</feature>
<evidence type="ECO:0000313" key="1">
    <source>
        <dbReference type="EMBL" id="TDD94075.1"/>
    </source>
</evidence>
<keyword evidence="2" id="KW-1185">Reference proteome</keyword>
<dbReference type="SUPFAM" id="SSF51735">
    <property type="entry name" value="NAD(P)-binding Rossmann-fold domains"/>
    <property type="match status" value="1"/>
</dbReference>
<accession>A0A4R5C510</accession>
<dbReference type="InterPro" id="IPR036291">
    <property type="entry name" value="NAD(P)-bd_dom_sf"/>
</dbReference>
<dbReference type="AlphaFoldDB" id="A0A4R5C510"/>
<organism evidence="1 2">
    <name type="scientific">Jiangella asiatica</name>
    <dbReference type="NCBI Taxonomy" id="2530372"/>
    <lineage>
        <taxon>Bacteria</taxon>
        <taxon>Bacillati</taxon>
        <taxon>Actinomycetota</taxon>
        <taxon>Actinomycetes</taxon>
        <taxon>Jiangellales</taxon>
        <taxon>Jiangellaceae</taxon>
        <taxon>Jiangella</taxon>
    </lineage>
</organism>
<proteinExistence type="predicted"/>
<comment type="caution">
    <text evidence="1">The sequence shown here is derived from an EMBL/GenBank/DDBJ whole genome shotgun (WGS) entry which is preliminary data.</text>
</comment>
<reference evidence="1 2" key="1">
    <citation type="submission" date="2019-03" db="EMBL/GenBank/DDBJ databases">
        <title>Draft genome sequences of novel Actinobacteria.</title>
        <authorList>
            <person name="Sahin N."/>
            <person name="Ay H."/>
            <person name="Saygin H."/>
        </authorList>
    </citation>
    <scope>NUCLEOTIDE SEQUENCE [LARGE SCALE GENOMIC DNA]</scope>
    <source>
        <strain evidence="1 2">5K138</strain>
    </source>
</reference>
<gene>
    <name evidence="1" type="ORF">E1269_31975</name>
</gene>
<dbReference type="PANTHER" id="PTHR44013:SF1">
    <property type="entry name" value="ZINC-TYPE ALCOHOL DEHYDROGENASE-LIKE PROTEIN C16A3.02C"/>
    <property type="match status" value="1"/>
</dbReference>
<dbReference type="Proteomes" id="UP000294739">
    <property type="component" value="Unassembled WGS sequence"/>
</dbReference>